<dbReference type="SFLD" id="SFLDS00003">
    <property type="entry name" value="Haloacid_Dehalogenase"/>
    <property type="match status" value="1"/>
</dbReference>
<dbReference type="InterPro" id="IPR050155">
    <property type="entry name" value="HAD-like_hydrolase_sf"/>
</dbReference>
<dbReference type="GO" id="GO:0016787">
    <property type="term" value="F:hydrolase activity"/>
    <property type="evidence" value="ECO:0007669"/>
    <property type="project" value="UniProtKB-KW"/>
</dbReference>
<keyword evidence="2" id="KW-1185">Reference proteome</keyword>
<reference evidence="1 2" key="1">
    <citation type="submission" date="2024-09" db="EMBL/GenBank/DDBJ databases">
        <authorList>
            <person name="Sun Q."/>
            <person name="Mori K."/>
        </authorList>
    </citation>
    <scope>NUCLEOTIDE SEQUENCE [LARGE SCALE GENOMIC DNA]</scope>
    <source>
        <strain evidence="1 2">JCM 3143</strain>
    </source>
</reference>
<sequence length="217" mass="22714">MCLDAVWHPAHVMTSVGFDLDMTLADTRAGIAAVYDELSVRLGVTIDSAAVVRRLGPPLEMELANWLPLEEVAAAADLYREIYPEMGVPVHTAMAGAYDAIEAVRAAGGRVIVVTGKNLRDAIGTVKLLGLAVDEVVGSVFGAAKGSALAQFGAAAYVGDHVADIEAARAGGAVSVTVATGPYTVGELREHGTDVALADLTEFAAWFAGWRKHDELR</sequence>
<dbReference type="PANTHER" id="PTHR43434:SF1">
    <property type="entry name" value="PHOSPHOGLYCOLATE PHOSPHATASE"/>
    <property type="match status" value="1"/>
</dbReference>
<name>A0ABV5S863_9ACTN</name>
<dbReference type="EMBL" id="JBHMBW010000029">
    <property type="protein sequence ID" value="MFB9627263.1"/>
    <property type="molecule type" value="Genomic_DNA"/>
</dbReference>
<proteinExistence type="predicted"/>
<dbReference type="RefSeq" id="WP_378520920.1">
    <property type="nucleotide sequence ID" value="NZ_JBHMBW010000029.1"/>
</dbReference>
<gene>
    <name evidence="1" type="ORF">ACFFSA_29620</name>
</gene>
<dbReference type="InterPro" id="IPR036412">
    <property type="entry name" value="HAD-like_sf"/>
</dbReference>
<dbReference type="InterPro" id="IPR023198">
    <property type="entry name" value="PGP-like_dom2"/>
</dbReference>
<dbReference type="SFLD" id="SFLDG01129">
    <property type="entry name" value="C1.5:_HAD__Beta-PGM__Phosphata"/>
    <property type="match status" value="1"/>
</dbReference>
<dbReference type="Proteomes" id="UP001589532">
    <property type="component" value="Unassembled WGS sequence"/>
</dbReference>
<dbReference type="PANTHER" id="PTHR43434">
    <property type="entry name" value="PHOSPHOGLYCOLATE PHOSPHATASE"/>
    <property type="match status" value="1"/>
</dbReference>
<keyword evidence="1" id="KW-0378">Hydrolase</keyword>
<evidence type="ECO:0000313" key="1">
    <source>
        <dbReference type="EMBL" id="MFB9627263.1"/>
    </source>
</evidence>
<dbReference type="EC" id="3.-.-.-" evidence="1"/>
<accession>A0ABV5S863</accession>
<dbReference type="SUPFAM" id="SSF56784">
    <property type="entry name" value="HAD-like"/>
    <property type="match status" value="1"/>
</dbReference>
<evidence type="ECO:0000313" key="2">
    <source>
        <dbReference type="Proteomes" id="UP001589532"/>
    </source>
</evidence>
<dbReference type="Gene3D" id="1.10.150.240">
    <property type="entry name" value="Putative phosphatase, domain 2"/>
    <property type="match status" value="1"/>
</dbReference>
<protein>
    <submittedName>
        <fullName evidence="1">HAD family hydrolase</fullName>
        <ecNumber evidence="1">3.-.-.-</ecNumber>
    </submittedName>
</protein>
<organism evidence="1 2">
    <name type="scientific">Nonomuraea helvata</name>
    <dbReference type="NCBI Taxonomy" id="37484"/>
    <lineage>
        <taxon>Bacteria</taxon>
        <taxon>Bacillati</taxon>
        <taxon>Actinomycetota</taxon>
        <taxon>Actinomycetes</taxon>
        <taxon>Streptosporangiales</taxon>
        <taxon>Streptosporangiaceae</taxon>
        <taxon>Nonomuraea</taxon>
    </lineage>
</organism>
<dbReference type="Pfam" id="PF13419">
    <property type="entry name" value="HAD_2"/>
    <property type="match status" value="1"/>
</dbReference>
<comment type="caution">
    <text evidence="1">The sequence shown here is derived from an EMBL/GenBank/DDBJ whole genome shotgun (WGS) entry which is preliminary data.</text>
</comment>
<dbReference type="InterPro" id="IPR041492">
    <property type="entry name" value="HAD_2"/>
</dbReference>
<dbReference type="InterPro" id="IPR023214">
    <property type="entry name" value="HAD_sf"/>
</dbReference>
<dbReference type="Gene3D" id="3.40.50.1000">
    <property type="entry name" value="HAD superfamily/HAD-like"/>
    <property type="match status" value="1"/>
</dbReference>